<comment type="function">
    <text evidence="5 6">Responsible for the release of ribosomes from messenger RNA at the termination of protein biosynthesis. May increase the efficiency of translation by recycling ribosomes from one round of translation to another.</text>
</comment>
<keyword evidence="4 6" id="KW-0648">Protein biosynthesis</keyword>
<dbReference type="AlphaFoldDB" id="A0AA52F107"/>
<dbReference type="FunFam" id="1.10.132.20:FF:000001">
    <property type="entry name" value="Ribosome-recycling factor"/>
    <property type="match status" value="1"/>
</dbReference>
<comment type="subcellular location">
    <subcellularLocation>
        <location evidence="1 6">Cytoplasm</location>
    </subcellularLocation>
</comment>
<evidence type="ECO:0000256" key="6">
    <source>
        <dbReference type="HAMAP-Rule" id="MF_00040"/>
    </source>
</evidence>
<dbReference type="Proteomes" id="UP001232019">
    <property type="component" value="Chromosome"/>
</dbReference>
<reference evidence="9 10" key="1">
    <citation type="submission" date="2023-08" db="EMBL/GenBank/DDBJ databases">
        <title>Comparative genomics and taxonomic characterization of three novel marine species of genus Marivirga.</title>
        <authorList>
            <person name="Muhammad N."/>
            <person name="Kim S.-G."/>
        </authorList>
    </citation>
    <scope>NUCLEOTIDE SEQUENCE</scope>
    <source>
        <strain evidence="8 10">ABR2-2</strain>
        <strain evidence="9">BKB1-2</strain>
    </source>
</reference>
<dbReference type="KEGG" id="marp:QYS47_07280"/>
<dbReference type="Gene3D" id="3.30.1360.40">
    <property type="match status" value="1"/>
</dbReference>
<feature type="domain" description="Ribosome recycling factor" evidence="7">
    <location>
        <begin position="23"/>
        <end position="184"/>
    </location>
</feature>
<dbReference type="PANTHER" id="PTHR20982">
    <property type="entry name" value="RIBOSOME RECYCLING FACTOR"/>
    <property type="match status" value="1"/>
</dbReference>
<dbReference type="RefSeq" id="WP_302103715.1">
    <property type="nucleotide sequence ID" value="NZ_CP129968.2"/>
</dbReference>
<name>A0AA52F107_9BACT</name>
<dbReference type="NCBIfam" id="TIGR00496">
    <property type="entry name" value="frr"/>
    <property type="match status" value="1"/>
</dbReference>
<evidence type="ECO:0000256" key="3">
    <source>
        <dbReference type="ARBA" id="ARBA00022490"/>
    </source>
</evidence>
<dbReference type="Pfam" id="PF01765">
    <property type="entry name" value="RRF"/>
    <property type="match status" value="1"/>
</dbReference>
<dbReference type="GO" id="GO:0043023">
    <property type="term" value="F:ribosomal large subunit binding"/>
    <property type="evidence" value="ECO:0007669"/>
    <property type="project" value="TreeGrafter"/>
</dbReference>
<evidence type="ECO:0000256" key="2">
    <source>
        <dbReference type="ARBA" id="ARBA00005912"/>
    </source>
</evidence>
<dbReference type="HAMAP" id="MF_00040">
    <property type="entry name" value="RRF"/>
    <property type="match status" value="1"/>
</dbReference>
<proteinExistence type="inferred from homology"/>
<evidence type="ECO:0000313" key="10">
    <source>
        <dbReference type="Proteomes" id="UP001244443"/>
    </source>
</evidence>
<comment type="similarity">
    <text evidence="2 6">Belongs to the RRF family.</text>
</comment>
<dbReference type="CDD" id="cd00520">
    <property type="entry name" value="RRF"/>
    <property type="match status" value="1"/>
</dbReference>
<dbReference type="GO" id="GO:0005737">
    <property type="term" value="C:cytoplasm"/>
    <property type="evidence" value="ECO:0007669"/>
    <property type="project" value="UniProtKB-SubCell"/>
</dbReference>
<dbReference type="InterPro" id="IPR002661">
    <property type="entry name" value="Ribosome_recyc_fac"/>
</dbReference>
<evidence type="ECO:0000256" key="4">
    <source>
        <dbReference type="ARBA" id="ARBA00022917"/>
    </source>
</evidence>
<sequence length="186" mass="21139">MEEIDLVLEEAKELMEKAIQHTKSELQKIRAGKASPSMLDGLMVDYYNNDTPINQVASISTPDARSIIIKPWEKNVIGEIERAIINSDLGFTPQNDGEIVRINIPPLTEERRISLTKQAKTEAEDGKISIRNARKDANDQLKQLQKEGISEDDVKRGEEKVQNLTNEFTKKIDDILEHKEKEIMTV</sequence>
<dbReference type="PANTHER" id="PTHR20982:SF3">
    <property type="entry name" value="MITOCHONDRIAL RIBOSOME RECYCLING FACTOR PSEUDO 1"/>
    <property type="match status" value="1"/>
</dbReference>
<keyword evidence="10" id="KW-1185">Reference proteome</keyword>
<dbReference type="EMBL" id="CP129968">
    <property type="protein sequence ID" value="WNB18399.1"/>
    <property type="molecule type" value="Genomic_DNA"/>
</dbReference>
<accession>A0AA49JDV9</accession>
<evidence type="ECO:0000256" key="5">
    <source>
        <dbReference type="ARBA" id="ARBA00025050"/>
    </source>
</evidence>
<protein>
    <recommendedName>
        <fullName evidence="6">Ribosome-recycling factor</fullName>
        <shortName evidence="6">RRF</shortName>
    </recommendedName>
    <alternativeName>
        <fullName evidence="6">Ribosome-releasing factor</fullName>
    </alternativeName>
</protein>
<dbReference type="Proteomes" id="UP001244443">
    <property type="component" value="Chromosome"/>
</dbReference>
<dbReference type="Gene3D" id="1.10.132.20">
    <property type="entry name" value="Ribosome-recycling factor"/>
    <property type="match status" value="1"/>
</dbReference>
<dbReference type="InterPro" id="IPR036191">
    <property type="entry name" value="RRF_sf"/>
</dbReference>
<dbReference type="EMBL" id="CP129970">
    <property type="protein sequence ID" value="WKK87334.1"/>
    <property type="molecule type" value="Genomic_DNA"/>
</dbReference>
<dbReference type="GO" id="GO:0006415">
    <property type="term" value="P:translational termination"/>
    <property type="evidence" value="ECO:0007669"/>
    <property type="project" value="UniProtKB-UniRule"/>
</dbReference>
<accession>A0AA52F107</accession>
<gene>
    <name evidence="6 9" type="primary">frr</name>
    <name evidence="9" type="ORF">QYS47_07280</name>
    <name evidence="8" type="ORF">QYS48_11480</name>
</gene>
<evidence type="ECO:0000259" key="7">
    <source>
        <dbReference type="Pfam" id="PF01765"/>
    </source>
</evidence>
<evidence type="ECO:0000256" key="1">
    <source>
        <dbReference type="ARBA" id="ARBA00004496"/>
    </source>
</evidence>
<evidence type="ECO:0000313" key="8">
    <source>
        <dbReference type="EMBL" id="WKK87334.1"/>
    </source>
</evidence>
<organism evidence="9">
    <name type="scientific">Marivirga arenosa</name>
    <dbReference type="NCBI Taxonomy" id="3059076"/>
    <lineage>
        <taxon>Bacteria</taxon>
        <taxon>Pseudomonadati</taxon>
        <taxon>Bacteroidota</taxon>
        <taxon>Cytophagia</taxon>
        <taxon>Cytophagales</taxon>
        <taxon>Marivirgaceae</taxon>
        <taxon>Marivirga</taxon>
    </lineage>
</organism>
<dbReference type="FunFam" id="3.30.1360.40:FF:000001">
    <property type="entry name" value="Ribosome-recycling factor"/>
    <property type="match status" value="1"/>
</dbReference>
<evidence type="ECO:0000313" key="9">
    <source>
        <dbReference type="EMBL" id="WNB18399.1"/>
    </source>
</evidence>
<dbReference type="InterPro" id="IPR023584">
    <property type="entry name" value="Ribosome_recyc_fac_dom"/>
</dbReference>
<keyword evidence="3 6" id="KW-0963">Cytoplasm</keyword>
<dbReference type="SUPFAM" id="SSF55194">
    <property type="entry name" value="Ribosome recycling factor, RRF"/>
    <property type="match status" value="1"/>
</dbReference>